<dbReference type="GO" id="GO:0046872">
    <property type="term" value="F:metal ion binding"/>
    <property type="evidence" value="ECO:0007669"/>
    <property type="project" value="UniProtKB-KW"/>
</dbReference>
<dbReference type="Pfam" id="PF02085">
    <property type="entry name" value="Cytochrom_CIII"/>
    <property type="match status" value="1"/>
</dbReference>
<keyword evidence="1" id="KW-0813">Transport</keyword>
<accession>A0A9X2F6A1</accession>
<evidence type="ECO:0000313" key="7">
    <source>
        <dbReference type="EMBL" id="MCO6043037.1"/>
    </source>
</evidence>
<reference evidence="7" key="1">
    <citation type="submission" date="2022-06" db="EMBL/GenBank/DDBJ databases">
        <title>Aeoliella straminimaris, a novel planctomycete from sediments.</title>
        <authorList>
            <person name="Vitorino I.R."/>
            <person name="Lage O.M."/>
        </authorList>
    </citation>
    <scope>NUCLEOTIDE SEQUENCE</scope>
    <source>
        <strain evidence="7">ICT_H6.2</strain>
    </source>
</reference>
<dbReference type="EMBL" id="JAMXLR010000016">
    <property type="protein sequence ID" value="MCO6043037.1"/>
    <property type="molecule type" value="Genomic_DNA"/>
</dbReference>
<dbReference type="Gene3D" id="3.90.10.10">
    <property type="entry name" value="Cytochrome C3"/>
    <property type="match status" value="2"/>
</dbReference>
<evidence type="ECO:0000256" key="3">
    <source>
        <dbReference type="ARBA" id="ARBA00022723"/>
    </source>
</evidence>
<evidence type="ECO:0000259" key="6">
    <source>
        <dbReference type="Pfam" id="PF02085"/>
    </source>
</evidence>
<organism evidence="7 8">
    <name type="scientific">Aeoliella straminimaris</name>
    <dbReference type="NCBI Taxonomy" id="2954799"/>
    <lineage>
        <taxon>Bacteria</taxon>
        <taxon>Pseudomonadati</taxon>
        <taxon>Planctomycetota</taxon>
        <taxon>Planctomycetia</taxon>
        <taxon>Pirellulales</taxon>
        <taxon>Lacipirellulaceae</taxon>
        <taxon>Aeoliella</taxon>
    </lineage>
</organism>
<dbReference type="AlphaFoldDB" id="A0A9X2F6A1"/>
<dbReference type="InterPro" id="IPR020942">
    <property type="entry name" value="Cyt_c_III_dom"/>
</dbReference>
<dbReference type="PANTHER" id="PTHR39425">
    <property type="entry name" value="LIPOPROTEIN CYTOCHROME C"/>
    <property type="match status" value="1"/>
</dbReference>
<dbReference type="GO" id="GO:0009055">
    <property type="term" value="F:electron transfer activity"/>
    <property type="evidence" value="ECO:0007669"/>
    <property type="project" value="InterPro"/>
</dbReference>
<keyword evidence="2" id="KW-0349">Heme</keyword>
<gene>
    <name evidence="7" type="ORF">NG895_03885</name>
</gene>
<keyword evidence="5" id="KW-0408">Iron</keyword>
<keyword evidence="3" id="KW-0479">Metal-binding</keyword>
<dbReference type="GO" id="GO:0020037">
    <property type="term" value="F:heme binding"/>
    <property type="evidence" value="ECO:0007669"/>
    <property type="project" value="InterPro"/>
</dbReference>
<keyword evidence="4" id="KW-0249">Electron transport</keyword>
<dbReference type="PANTHER" id="PTHR39425:SF1">
    <property type="entry name" value="CYTOCHROME C7-LIKE DOMAIN-CONTAINING PROTEIN"/>
    <property type="match status" value="1"/>
</dbReference>
<evidence type="ECO:0000313" key="8">
    <source>
        <dbReference type="Proteomes" id="UP001155241"/>
    </source>
</evidence>
<dbReference type="Proteomes" id="UP001155241">
    <property type="component" value="Unassembled WGS sequence"/>
</dbReference>
<dbReference type="CDD" id="cd08168">
    <property type="entry name" value="Cytochrom_C3"/>
    <property type="match status" value="1"/>
</dbReference>
<evidence type="ECO:0000256" key="2">
    <source>
        <dbReference type="ARBA" id="ARBA00022617"/>
    </source>
</evidence>
<keyword evidence="8" id="KW-1185">Reference proteome</keyword>
<name>A0A9X2F6A1_9BACT</name>
<protein>
    <submittedName>
        <fullName evidence="7">Cytochrome c family protein</fullName>
    </submittedName>
</protein>
<comment type="caution">
    <text evidence="7">The sequence shown here is derived from an EMBL/GenBank/DDBJ whole genome shotgun (WGS) entry which is preliminary data.</text>
</comment>
<dbReference type="InterPro" id="IPR036280">
    <property type="entry name" value="Multihaem_cyt_sf"/>
</dbReference>
<evidence type="ECO:0000256" key="1">
    <source>
        <dbReference type="ARBA" id="ARBA00022448"/>
    </source>
</evidence>
<feature type="domain" description="Class III cytochrome C" evidence="6">
    <location>
        <begin position="46"/>
        <end position="108"/>
    </location>
</feature>
<evidence type="ECO:0000256" key="5">
    <source>
        <dbReference type="ARBA" id="ARBA00023004"/>
    </source>
</evidence>
<sequence length="234" mass="26172">MDRFYFPSWVNRFVVLLGLGAGAAVTYGVVAYTYGTLPSTLNIGYSPEQPVPFSHQLHAGELKMDCRYCHTTVDKSSFAAVPPTATCINCHSGANANGTTEYTAIHATSLKLLPIRESYRTGKPVEWQKIHDLADYVYFNHAAHVNRGVSCVECHGRVDRMPQVWQDKSLAMSFCLDCHRNPVPRLRPQSEITNLAWTGQPNPDDPESMKKHALEMEKEYGKIHASTNCSTCHR</sequence>
<evidence type="ECO:0000256" key="4">
    <source>
        <dbReference type="ARBA" id="ARBA00022982"/>
    </source>
</evidence>
<dbReference type="RefSeq" id="WP_252851136.1">
    <property type="nucleotide sequence ID" value="NZ_JAMXLR010000016.1"/>
</dbReference>
<proteinExistence type="predicted"/>
<dbReference type="SUPFAM" id="SSF48695">
    <property type="entry name" value="Multiheme cytochromes"/>
    <property type="match status" value="1"/>
</dbReference>